<organism evidence="2 3">
    <name type="scientific">Jiangella asiatica</name>
    <dbReference type="NCBI Taxonomy" id="2530372"/>
    <lineage>
        <taxon>Bacteria</taxon>
        <taxon>Bacillati</taxon>
        <taxon>Actinomycetota</taxon>
        <taxon>Actinomycetes</taxon>
        <taxon>Jiangellales</taxon>
        <taxon>Jiangellaceae</taxon>
        <taxon>Jiangella</taxon>
    </lineage>
</organism>
<evidence type="ECO:0000313" key="2">
    <source>
        <dbReference type="EMBL" id="TDD98232.1"/>
    </source>
</evidence>
<sequence length="141" mass="15414">MSDGTSWRDERREALAAQAAALERQRAAEIARARRLLTDFATAMTERGLAPHALRARSAGGATYRTGLIGWYIRRNHALAVGMDGEFYVLDVPARLGGRLRGVTVEPSDPPLQVGRGARDGESMPLDELLRQRLDAGSDFP</sequence>
<dbReference type="RefSeq" id="WP_131901220.1">
    <property type="nucleotide sequence ID" value="NZ_SMKZ01000069.1"/>
</dbReference>
<feature type="compositionally biased region" description="Basic and acidic residues" evidence="1">
    <location>
        <begin position="117"/>
        <end position="126"/>
    </location>
</feature>
<accession>A0A4R5CL86</accession>
<dbReference type="Proteomes" id="UP000294739">
    <property type="component" value="Unassembled WGS sequence"/>
</dbReference>
<protein>
    <submittedName>
        <fullName evidence="2">Uncharacterized protein</fullName>
    </submittedName>
</protein>
<gene>
    <name evidence="2" type="ORF">E1269_29025</name>
</gene>
<proteinExistence type="predicted"/>
<dbReference type="InParanoid" id="A0A4R5CL86"/>
<name>A0A4R5CL86_9ACTN</name>
<dbReference type="EMBL" id="SMKZ01000069">
    <property type="protein sequence ID" value="TDD98232.1"/>
    <property type="molecule type" value="Genomic_DNA"/>
</dbReference>
<keyword evidence="3" id="KW-1185">Reference proteome</keyword>
<dbReference type="OrthoDB" id="3254362at2"/>
<evidence type="ECO:0000313" key="3">
    <source>
        <dbReference type="Proteomes" id="UP000294739"/>
    </source>
</evidence>
<reference evidence="2 3" key="1">
    <citation type="submission" date="2019-03" db="EMBL/GenBank/DDBJ databases">
        <title>Draft genome sequences of novel Actinobacteria.</title>
        <authorList>
            <person name="Sahin N."/>
            <person name="Ay H."/>
            <person name="Saygin H."/>
        </authorList>
    </citation>
    <scope>NUCLEOTIDE SEQUENCE [LARGE SCALE GENOMIC DNA]</scope>
    <source>
        <strain evidence="2 3">5K138</strain>
    </source>
</reference>
<comment type="caution">
    <text evidence="2">The sequence shown here is derived from an EMBL/GenBank/DDBJ whole genome shotgun (WGS) entry which is preliminary data.</text>
</comment>
<evidence type="ECO:0000256" key="1">
    <source>
        <dbReference type="SAM" id="MobiDB-lite"/>
    </source>
</evidence>
<dbReference type="AlphaFoldDB" id="A0A4R5CL86"/>
<feature type="region of interest" description="Disordered" evidence="1">
    <location>
        <begin position="102"/>
        <end position="126"/>
    </location>
</feature>